<comment type="caution">
    <text evidence="1">The sequence shown here is derived from an EMBL/GenBank/DDBJ whole genome shotgun (WGS) entry which is preliminary data.</text>
</comment>
<proteinExistence type="predicted"/>
<reference evidence="1 2" key="2">
    <citation type="journal article" date="2022" name="Mol. Ecol. Resour.">
        <title>The genomes of chicory, endive, great burdock and yacon provide insights into Asteraceae paleo-polyploidization history and plant inulin production.</title>
        <authorList>
            <person name="Fan W."/>
            <person name="Wang S."/>
            <person name="Wang H."/>
            <person name="Wang A."/>
            <person name="Jiang F."/>
            <person name="Liu H."/>
            <person name="Zhao H."/>
            <person name="Xu D."/>
            <person name="Zhang Y."/>
        </authorList>
    </citation>
    <scope>NUCLEOTIDE SEQUENCE [LARGE SCALE GENOMIC DNA]</scope>
    <source>
        <strain evidence="2">cv. Punajuju</strain>
        <tissue evidence="1">Leaves</tissue>
    </source>
</reference>
<sequence length="209" mass="23445">MISSTMIHGSKWLLTGQSSQIDNQIWKHDVVLSRTEPIGTGVTPHVACMLLLSLSSGPDHSDVAATYINVAMMYQDIGKMNKALRYLQEALKKNERPLGEEHIQTVHEKKTYDILVKQLGEDDSRTRESQNWMKTFKVREAQMAAQKQKGQPADAVSAQAAIDMLKEPLATVIGSKDTEEHYWLGAVHVKDVVEPQVVLYETPTTIYII</sequence>
<name>A0ACB9CTA0_CICIN</name>
<gene>
    <name evidence="1" type="ORF">L2E82_27531</name>
</gene>
<evidence type="ECO:0000313" key="1">
    <source>
        <dbReference type="EMBL" id="KAI3737527.1"/>
    </source>
</evidence>
<reference evidence="2" key="1">
    <citation type="journal article" date="2022" name="Mol. Ecol. Resour.">
        <title>The genomes of chicory, endive, great burdock and yacon provide insights into Asteraceae palaeo-polyploidization history and plant inulin production.</title>
        <authorList>
            <person name="Fan W."/>
            <person name="Wang S."/>
            <person name="Wang H."/>
            <person name="Wang A."/>
            <person name="Jiang F."/>
            <person name="Liu H."/>
            <person name="Zhao H."/>
            <person name="Xu D."/>
            <person name="Zhang Y."/>
        </authorList>
    </citation>
    <scope>NUCLEOTIDE SEQUENCE [LARGE SCALE GENOMIC DNA]</scope>
    <source>
        <strain evidence="2">cv. Punajuju</strain>
    </source>
</reference>
<organism evidence="1 2">
    <name type="scientific">Cichorium intybus</name>
    <name type="common">Chicory</name>
    <dbReference type="NCBI Taxonomy" id="13427"/>
    <lineage>
        <taxon>Eukaryota</taxon>
        <taxon>Viridiplantae</taxon>
        <taxon>Streptophyta</taxon>
        <taxon>Embryophyta</taxon>
        <taxon>Tracheophyta</taxon>
        <taxon>Spermatophyta</taxon>
        <taxon>Magnoliopsida</taxon>
        <taxon>eudicotyledons</taxon>
        <taxon>Gunneridae</taxon>
        <taxon>Pentapetalae</taxon>
        <taxon>asterids</taxon>
        <taxon>campanulids</taxon>
        <taxon>Asterales</taxon>
        <taxon>Asteraceae</taxon>
        <taxon>Cichorioideae</taxon>
        <taxon>Cichorieae</taxon>
        <taxon>Cichoriinae</taxon>
        <taxon>Cichorium</taxon>
    </lineage>
</organism>
<keyword evidence="2" id="KW-1185">Reference proteome</keyword>
<dbReference type="Proteomes" id="UP001055811">
    <property type="component" value="Linkage Group LG05"/>
</dbReference>
<accession>A0ACB9CTA0</accession>
<evidence type="ECO:0000313" key="2">
    <source>
        <dbReference type="Proteomes" id="UP001055811"/>
    </source>
</evidence>
<dbReference type="EMBL" id="CM042013">
    <property type="protein sequence ID" value="KAI3737527.1"/>
    <property type="molecule type" value="Genomic_DNA"/>
</dbReference>
<protein>
    <submittedName>
        <fullName evidence="1">Uncharacterized protein</fullName>
    </submittedName>
</protein>